<gene>
    <name evidence="1" type="ORF">B5K06_22120</name>
</gene>
<evidence type="ECO:0008006" key="3">
    <source>
        <dbReference type="Google" id="ProtNLM"/>
    </source>
</evidence>
<dbReference type="Proteomes" id="UP000254939">
    <property type="component" value="Unassembled WGS sequence"/>
</dbReference>
<accession>A0A370KJW0</accession>
<dbReference type="AlphaFoldDB" id="A0A370KJW0"/>
<reference evidence="1 2" key="1">
    <citation type="submission" date="2017-03" db="EMBL/GenBank/DDBJ databases">
        <title>Genome analysis of Rhizobial strains effectives or ineffectives for nitrogen fixation isolated from bean seeds.</title>
        <authorList>
            <person name="Peralta H."/>
            <person name="Aguilar-Vera A."/>
            <person name="Mora Y."/>
            <person name="Vargas-Lagunas C."/>
            <person name="Girard L."/>
            <person name="Mora J."/>
        </authorList>
    </citation>
    <scope>NUCLEOTIDE SEQUENCE [LARGE SCALE GENOMIC DNA]</scope>
    <source>
        <strain evidence="1 2">CCGM3</strain>
    </source>
</reference>
<dbReference type="EMBL" id="NAAC01000027">
    <property type="protein sequence ID" value="RDJ06910.1"/>
    <property type="molecule type" value="Genomic_DNA"/>
</dbReference>
<name>A0A370KJW0_9HYPH</name>
<evidence type="ECO:0000313" key="1">
    <source>
        <dbReference type="EMBL" id="RDJ06910.1"/>
    </source>
</evidence>
<comment type="caution">
    <text evidence="1">The sequence shown here is derived from an EMBL/GenBank/DDBJ whole genome shotgun (WGS) entry which is preliminary data.</text>
</comment>
<dbReference type="Gene3D" id="2.160.20.10">
    <property type="entry name" value="Single-stranded right-handed beta-helix, Pectin lyase-like"/>
    <property type="match status" value="1"/>
</dbReference>
<dbReference type="OrthoDB" id="505641at2"/>
<protein>
    <recommendedName>
        <fullName evidence="3">Right handed beta helix domain-containing protein</fullName>
    </recommendedName>
</protein>
<dbReference type="RefSeq" id="WP_016557453.1">
    <property type="nucleotide sequence ID" value="NZ_KZ857265.1"/>
</dbReference>
<sequence length="250" mass="26313">MGRLRVTGPGAKIEAVEVRGQVVIDAPNVTLRDSKILACDTDSIVAVRAGRPADGYDADGARIENNLLGCDGAADQRASRGVSDVYGSARGLIVRGNNIWNVSNGITIEREGLVQGNFVRDLGHKAGDHHSGISNHGGATDVIFDHNTVLLSQEGVSAPIVVYSDFAPARNVTITRNLVSGGSYCVYGGESGAFAPSSGHIRIIGNRFSKIYGHNGHCGIYGQIATFAPTNRSDLSGNAWDEDLRPLSGE</sequence>
<evidence type="ECO:0000313" key="2">
    <source>
        <dbReference type="Proteomes" id="UP000254939"/>
    </source>
</evidence>
<dbReference type="InterPro" id="IPR011050">
    <property type="entry name" value="Pectin_lyase_fold/virulence"/>
</dbReference>
<dbReference type="InterPro" id="IPR012334">
    <property type="entry name" value="Pectin_lyas_fold"/>
</dbReference>
<dbReference type="SUPFAM" id="SSF51126">
    <property type="entry name" value="Pectin lyase-like"/>
    <property type="match status" value="1"/>
</dbReference>
<proteinExistence type="predicted"/>
<organism evidence="1 2">
    <name type="scientific">Rhizobium grahamii</name>
    <dbReference type="NCBI Taxonomy" id="1120045"/>
    <lineage>
        <taxon>Bacteria</taxon>
        <taxon>Pseudomonadati</taxon>
        <taxon>Pseudomonadota</taxon>
        <taxon>Alphaproteobacteria</taxon>
        <taxon>Hyphomicrobiales</taxon>
        <taxon>Rhizobiaceae</taxon>
        <taxon>Rhizobium/Agrobacterium group</taxon>
        <taxon>Rhizobium</taxon>
    </lineage>
</organism>